<dbReference type="GO" id="GO:0003677">
    <property type="term" value="F:DNA binding"/>
    <property type="evidence" value="ECO:0007669"/>
    <property type="project" value="InterPro"/>
</dbReference>
<organism evidence="11">
    <name type="scientific">Nothobranchius kadleci</name>
    <name type="common">African annual killifish</name>
    <dbReference type="NCBI Taxonomy" id="1051664"/>
    <lineage>
        <taxon>Eukaryota</taxon>
        <taxon>Metazoa</taxon>
        <taxon>Chordata</taxon>
        <taxon>Craniata</taxon>
        <taxon>Vertebrata</taxon>
        <taxon>Euteleostomi</taxon>
        <taxon>Actinopterygii</taxon>
        <taxon>Neopterygii</taxon>
        <taxon>Teleostei</taxon>
        <taxon>Neoteleostei</taxon>
        <taxon>Acanthomorphata</taxon>
        <taxon>Ovalentaria</taxon>
        <taxon>Atherinomorphae</taxon>
        <taxon>Cyprinodontiformes</taxon>
        <taxon>Nothobranchiidae</taxon>
        <taxon>Nothobranchius</taxon>
    </lineage>
</organism>
<dbReference type="InterPro" id="IPR012337">
    <property type="entry name" value="RNaseH-like_sf"/>
</dbReference>
<dbReference type="InterPro" id="IPR036236">
    <property type="entry name" value="Znf_C2H2_sf"/>
</dbReference>
<dbReference type="GO" id="GO:0008270">
    <property type="term" value="F:zinc ion binding"/>
    <property type="evidence" value="ECO:0007669"/>
    <property type="project" value="UniProtKB-KW"/>
</dbReference>
<dbReference type="AlphaFoldDB" id="A0A1A8CC22"/>
<dbReference type="SUPFAM" id="SSF140996">
    <property type="entry name" value="Hermes dimerisation domain"/>
    <property type="match status" value="1"/>
</dbReference>
<sequence>MAAASAVPEVERPPTSFRSGVWNFFGFHVKRDPDGKRVTDKTTTVCRRCHTMLNYVSGNTTNMTVHLRRHHPDAQTSGGRNKHQQPSMQQALPESFRQPFTRDPKRAKEIDRAIATFIAVDMRTFSVVDNTGFRELLRVLEPRYNLPSRTYFTETAVPALYNETKAKLETAVSAAPAVALTSDGWTSRATHSFLAVTAHYIDPEWQMKSSVLQTRLIESHATNDLAKALSEAVEDWKLVRAKGTIPVTSDNARN</sequence>
<name>A0A1A8CC22_NOTKA</name>
<dbReference type="PROSITE" id="PS50808">
    <property type="entry name" value="ZF_BED"/>
    <property type="match status" value="1"/>
</dbReference>
<dbReference type="Pfam" id="PF02892">
    <property type="entry name" value="zf-BED"/>
    <property type="match status" value="1"/>
</dbReference>
<feature type="compositionally biased region" description="Polar residues" evidence="9">
    <location>
        <begin position="74"/>
        <end position="92"/>
    </location>
</feature>
<keyword evidence="3 8" id="KW-0863">Zinc-finger</keyword>
<feature type="region of interest" description="Disordered" evidence="9">
    <location>
        <begin position="71"/>
        <end position="92"/>
    </location>
</feature>
<evidence type="ECO:0000256" key="5">
    <source>
        <dbReference type="ARBA" id="ARBA00023015"/>
    </source>
</evidence>
<dbReference type="SUPFAM" id="SSF57667">
    <property type="entry name" value="beta-beta-alpha zinc fingers"/>
    <property type="match status" value="1"/>
</dbReference>
<evidence type="ECO:0000256" key="3">
    <source>
        <dbReference type="ARBA" id="ARBA00022771"/>
    </source>
</evidence>
<dbReference type="InterPro" id="IPR003656">
    <property type="entry name" value="Znf_BED"/>
</dbReference>
<evidence type="ECO:0000256" key="2">
    <source>
        <dbReference type="ARBA" id="ARBA00022723"/>
    </source>
</evidence>
<dbReference type="InterPro" id="IPR052035">
    <property type="entry name" value="ZnF_BED_domain_contain"/>
</dbReference>
<evidence type="ECO:0000256" key="1">
    <source>
        <dbReference type="ARBA" id="ARBA00004123"/>
    </source>
</evidence>
<dbReference type="GO" id="GO:0009791">
    <property type="term" value="P:post-embryonic development"/>
    <property type="evidence" value="ECO:0007669"/>
    <property type="project" value="UniProtKB-ARBA"/>
</dbReference>
<dbReference type="GO" id="GO:0005634">
    <property type="term" value="C:nucleus"/>
    <property type="evidence" value="ECO:0007669"/>
    <property type="project" value="UniProtKB-SubCell"/>
</dbReference>
<comment type="subcellular location">
    <subcellularLocation>
        <location evidence="1">Nucleus</location>
    </subcellularLocation>
</comment>
<dbReference type="PANTHER" id="PTHR46481">
    <property type="entry name" value="ZINC FINGER BED DOMAIN-CONTAINING PROTEIN 4"/>
    <property type="match status" value="1"/>
</dbReference>
<proteinExistence type="predicted"/>
<feature type="domain" description="BED-type" evidence="10">
    <location>
        <begin position="16"/>
        <end position="78"/>
    </location>
</feature>
<dbReference type="Gene3D" id="1.10.10.1070">
    <property type="entry name" value="Zinc finger, BED domain-containing"/>
    <property type="match status" value="1"/>
</dbReference>
<keyword evidence="5" id="KW-0805">Transcription regulation</keyword>
<evidence type="ECO:0000256" key="6">
    <source>
        <dbReference type="ARBA" id="ARBA00023163"/>
    </source>
</evidence>
<dbReference type="SMART" id="SM00614">
    <property type="entry name" value="ZnF_BED"/>
    <property type="match status" value="1"/>
</dbReference>
<protein>
    <recommendedName>
        <fullName evidence="10">BED-type domain-containing protein</fullName>
    </recommendedName>
</protein>
<evidence type="ECO:0000256" key="4">
    <source>
        <dbReference type="ARBA" id="ARBA00022833"/>
    </source>
</evidence>
<accession>A0A1A8CC22</accession>
<reference evidence="11" key="2">
    <citation type="submission" date="2016-06" db="EMBL/GenBank/DDBJ databases">
        <title>The genome of a short-lived fish provides insights into sex chromosome evolution and the genetic control of aging.</title>
        <authorList>
            <person name="Reichwald K."/>
            <person name="Felder M."/>
            <person name="Petzold A."/>
            <person name="Koch P."/>
            <person name="Groth M."/>
            <person name="Platzer M."/>
        </authorList>
    </citation>
    <scope>NUCLEOTIDE SEQUENCE</scope>
    <source>
        <tissue evidence="11">Brain</tissue>
    </source>
</reference>
<evidence type="ECO:0000313" key="11">
    <source>
        <dbReference type="EMBL" id="SBP76613.1"/>
    </source>
</evidence>
<reference evidence="11" key="1">
    <citation type="submission" date="2016-05" db="EMBL/GenBank/DDBJ databases">
        <authorList>
            <person name="Lavstsen T."/>
            <person name="Jespersen J.S."/>
        </authorList>
    </citation>
    <scope>NUCLEOTIDE SEQUENCE</scope>
    <source>
        <tissue evidence="11">Brain</tissue>
    </source>
</reference>
<keyword evidence="6" id="KW-0804">Transcription</keyword>
<keyword evidence="2" id="KW-0479">Metal-binding</keyword>
<evidence type="ECO:0000256" key="8">
    <source>
        <dbReference type="PROSITE-ProRule" id="PRU00027"/>
    </source>
</evidence>
<keyword evidence="7" id="KW-0539">Nucleus</keyword>
<evidence type="ECO:0000256" key="9">
    <source>
        <dbReference type="SAM" id="MobiDB-lite"/>
    </source>
</evidence>
<evidence type="ECO:0000256" key="7">
    <source>
        <dbReference type="ARBA" id="ARBA00023242"/>
    </source>
</evidence>
<gene>
    <name evidence="11" type="primary">BX530070.1</name>
</gene>
<evidence type="ECO:0000259" key="10">
    <source>
        <dbReference type="PROSITE" id="PS50808"/>
    </source>
</evidence>
<keyword evidence="4" id="KW-0862">Zinc</keyword>
<dbReference type="SUPFAM" id="SSF53098">
    <property type="entry name" value="Ribonuclease H-like"/>
    <property type="match status" value="1"/>
</dbReference>
<dbReference type="PANTHER" id="PTHR46481:SF10">
    <property type="entry name" value="ZINC FINGER BED DOMAIN-CONTAINING PROTEIN 39"/>
    <property type="match status" value="1"/>
</dbReference>
<dbReference type="EMBL" id="HADZ01012672">
    <property type="protein sequence ID" value="SBP76613.1"/>
    <property type="molecule type" value="Transcribed_RNA"/>
</dbReference>